<dbReference type="RefSeq" id="XP_056039078.1">
    <property type="nucleotide sequence ID" value="XM_056183360.1"/>
</dbReference>
<keyword evidence="3" id="KW-1185">Reference proteome</keyword>
<proteinExistence type="predicted"/>
<dbReference type="GeneID" id="80878049"/>
<accession>A0AAE9WEL3</accession>
<evidence type="ECO:0000256" key="1">
    <source>
        <dbReference type="SAM" id="MobiDB-lite"/>
    </source>
</evidence>
<evidence type="ECO:0000313" key="3">
    <source>
        <dbReference type="Proteomes" id="UP001212411"/>
    </source>
</evidence>
<dbReference type="EMBL" id="CP115613">
    <property type="protein sequence ID" value="WBW74835.1"/>
    <property type="molecule type" value="Genomic_DNA"/>
</dbReference>
<dbReference type="AlphaFoldDB" id="A0AAE9WEL3"/>
<dbReference type="Proteomes" id="UP001212411">
    <property type="component" value="Chromosome 3"/>
</dbReference>
<evidence type="ECO:0000313" key="2">
    <source>
        <dbReference type="EMBL" id="WBW74835.1"/>
    </source>
</evidence>
<dbReference type="KEGG" id="som:SOMG_04578"/>
<feature type="region of interest" description="Disordered" evidence="1">
    <location>
        <begin position="156"/>
        <end position="198"/>
    </location>
</feature>
<name>A0AAE9WEL3_9SCHI</name>
<gene>
    <name evidence="2" type="primary">swc3</name>
    <name evidence="2" type="ORF">SOMG_04578</name>
</gene>
<sequence>MSMDESIYSGNDEVVKEREESESLKLEAIVSSNFLLLPRASDAFNSSLEKGYHPRILFSALKKSRESVINGNLFERFSPRENHYLSGGILYPHHRSLGSATLCVGPLRFEDTRFTFVHYSNTDKEPFNAPNISYVNPQYNGLDYRPSLKRQASLMDTGVEDVDEKERDYEKDLLPPPQYRPPSPKKPEDYENTPGEPVEPLVTDESLQHLRIRAQQDPTIMNILKKIAKGLGTPEQCILLHNELIGPSTFPSPRRAKKPPRKRITLTLNQHDKDEFVNSLLNDRKTVRQHFDIVFQLKEAPEQQWILPRGSVLSHMFNTSTKTLDALKLLFHVYKPTQERSVTDIKTEIQIKDFSCTLRAAIESLVSGSHSERLLMEKHRRLSIPEPRYYVQYSERN</sequence>
<protein>
    <submittedName>
        <fullName evidence="2">Swr1 complex subunit Swc3</fullName>
    </submittedName>
</protein>
<organism evidence="2 3">
    <name type="scientific">Schizosaccharomyces osmophilus</name>
    <dbReference type="NCBI Taxonomy" id="2545709"/>
    <lineage>
        <taxon>Eukaryota</taxon>
        <taxon>Fungi</taxon>
        <taxon>Dikarya</taxon>
        <taxon>Ascomycota</taxon>
        <taxon>Taphrinomycotina</taxon>
        <taxon>Schizosaccharomycetes</taxon>
        <taxon>Schizosaccharomycetales</taxon>
        <taxon>Schizosaccharomycetaceae</taxon>
        <taxon>Schizosaccharomyces</taxon>
    </lineage>
</organism>
<reference evidence="2 3" key="1">
    <citation type="journal article" date="2023" name="G3 (Bethesda)">
        <title>A high-quality reference genome for the fission yeast Schizosaccharomyces osmophilus.</title>
        <authorList>
            <person name="Jia G.S."/>
            <person name="Zhang W.C."/>
            <person name="Liang Y."/>
            <person name="Liu X.H."/>
            <person name="Rhind N."/>
            <person name="Pidoux A."/>
            <person name="Brysch-Herzberg M."/>
            <person name="Du L.L."/>
        </authorList>
    </citation>
    <scope>NUCLEOTIDE SEQUENCE [LARGE SCALE GENOMIC DNA]</scope>
    <source>
        <strain evidence="2 3">CBS 15793</strain>
    </source>
</reference>
<feature type="compositionally biased region" description="Basic and acidic residues" evidence="1">
    <location>
        <begin position="164"/>
        <end position="173"/>
    </location>
</feature>
<feature type="compositionally biased region" description="Pro residues" evidence="1">
    <location>
        <begin position="174"/>
        <end position="184"/>
    </location>
</feature>